<comment type="catalytic activity">
    <reaction evidence="6">
        <text>L-tyrosine + H(+) = tyramine + CO2</text>
        <dbReference type="Rhea" id="RHEA:14345"/>
        <dbReference type="ChEBI" id="CHEBI:15378"/>
        <dbReference type="ChEBI" id="CHEBI:16526"/>
        <dbReference type="ChEBI" id="CHEBI:58315"/>
        <dbReference type="ChEBI" id="CHEBI:327995"/>
        <dbReference type="EC" id="4.1.1.25"/>
    </reaction>
</comment>
<dbReference type="GO" id="GO:0030170">
    <property type="term" value="F:pyridoxal phosphate binding"/>
    <property type="evidence" value="ECO:0007669"/>
    <property type="project" value="UniProtKB-UniRule"/>
</dbReference>
<evidence type="ECO:0000256" key="7">
    <source>
        <dbReference type="PIRSR" id="PIRSR602129-50"/>
    </source>
</evidence>
<dbReference type="EC" id="4.1.1.11" evidence="6"/>
<dbReference type="HAMAP" id="MF_01610">
    <property type="entry name" value="MfnA_decarbox"/>
    <property type="match status" value="1"/>
</dbReference>
<dbReference type="Pfam" id="PF00282">
    <property type="entry name" value="Pyridoxal_deC"/>
    <property type="match status" value="1"/>
</dbReference>
<comment type="catalytic activity">
    <reaction evidence="6">
        <text>L-aspartate + H(+) = beta-alanine + CO2</text>
        <dbReference type="Rhea" id="RHEA:19497"/>
        <dbReference type="ChEBI" id="CHEBI:15378"/>
        <dbReference type="ChEBI" id="CHEBI:16526"/>
        <dbReference type="ChEBI" id="CHEBI:29991"/>
        <dbReference type="ChEBI" id="CHEBI:57966"/>
        <dbReference type="EC" id="4.1.1.11"/>
    </reaction>
</comment>
<comment type="cofactor">
    <cofactor evidence="1 6 7">
        <name>pyridoxal 5'-phosphate</name>
        <dbReference type="ChEBI" id="CHEBI:597326"/>
    </cofactor>
</comment>
<dbReference type="EC" id="4.1.1.25" evidence="6"/>
<dbReference type="NCBIfam" id="TIGR03812">
    <property type="entry name" value="tyr_de_CO2_Arch"/>
    <property type="match status" value="1"/>
</dbReference>
<dbReference type="InterPro" id="IPR015424">
    <property type="entry name" value="PyrdxlP-dep_Trfase"/>
</dbReference>
<gene>
    <name evidence="8" type="primary">hdc</name>
    <name evidence="6" type="synonym">mfnA</name>
    <name evidence="8" type="ORF">MBCUT_03260</name>
</gene>
<dbReference type="GO" id="GO:0004068">
    <property type="term" value="F:aspartate 1-decarboxylase activity"/>
    <property type="evidence" value="ECO:0007669"/>
    <property type="project" value="UniProtKB-UniRule"/>
</dbReference>
<dbReference type="Gene3D" id="3.40.640.10">
    <property type="entry name" value="Type I PLP-dependent aspartate aminotransferase-like (Major domain)"/>
    <property type="match status" value="1"/>
</dbReference>
<keyword evidence="9" id="KW-1185">Reference proteome</keyword>
<dbReference type="SUPFAM" id="SSF53383">
    <property type="entry name" value="PLP-dependent transferases"/>
    <property type="match status" value="1"/>
</dbReference>
<dbReference type="EMBL" id="LWMW01000054">
    <property type="protein sequence ID" value="KZX17279.1"/>
    <property type="molecule type" value="Genomic_DNA"/>
</dbReference>
<evidence type="ECO:0000256" key="6">
    <source>
        <dbReference type="HAMAP-Rule" id="MF_01610"/>
    </source>
</evidence>
<dbReference type="UniPathway" id="UPA00241"/>
<dbReference type="InterPro" id="IPR015421">
    <property type="entry name" value="PyrdxlP-dep_Trfase_major"/>
</dbReference>
<keyword evidence="3 6" id="KW-0663">Pyridoxal phosphate</keyword>
<reference evidence="8 9" key="1">
    <citation type="submission" date="2016-04" db="EMBL/GenBank/DDBJ databases">
        <title>Genome sequence of Methanobrevibacter cuticularis DSM 11139.</title>
        <authorList>
            <person name="Poehlein A."/>
            <person name="Seedorf H."/>
            <person name="Daniel R."/>
        </authorList>
    </citation>
    <scope>NUCLEOTIDE SEQUENCE [LARGE SCALE GENOMIC DNA]</scope>
    <source>
        <strain evidence="8 9">DSM 11139</strain>
    </source>
</reference>
<dbReference type="Gene3D" id="3.90.1150.10">
    <property type="entry name" value="Aspartate Aminotransferase, domain 1"/>
    <property type="match status" value="1"/>
</dbReference>
<evidence type="ECO:0000256" key="5">
    <source>
        <dbReference type="ARBA" id="ARBA00038302"/>
    </source>
</evidence>
<dbReference type="STRING" id="47311.MBCUT_03260"/>
<evidence type="ECO:0000313" key="8">
    <source>
        <dbReference type="EMBL" id="KZX17279.1"/>
    </source>
</evidence>
<keyword evidence="2 6" id="KW-0210">Decarboxylase</keyword>
<evidence type="ECO:0000256" key="2">
    <source>
        <dbReference type="ARBA" id="ARBA00022793"/>
    </source>
</evidence>
<comment type="pathway">
    <text evidence="6">Cofactor biosynthesis; coenzyme A biosynthesis.</text>
</comment>
<comment type="similarity">
    <text evidence="6">Belongs to the group II decarboxylase family. MfnA subfamily.</text>
</comment>
<dbReference type="RefSeq" id="WP_067258040.1">
    <property type="nucleotide sequence ID" value="NZ_LWMW01000054.1"/>
</dbReference>
<dbReference type="Proteomes" id="UP000077275">
    <property type="component" value="Unassembled WGS sequence"/>
</dbReference>
<sequence length="390" mass="42874">MNKEPLEEKEILEELASLKAKDFEYSTGRILGSMCTKADPLAKKVFCDFLDANLGDPGLFKGTQYLEEEVIKDIGSFLSIDSPFGNIVTGGTEANLMAMRAARNTAKKNKKIESPEIIVPKSAHFSFEKASDILGLKLIEADLDGNYKLSINSLKENITNNTIAIVGVAGTTELGVIDPIEELSEIAIENDLYLHVDAAFGGFSIPFLNNIGYKLPQFDFRLPGVSSITVDPHKMGLAPIPSGCIIFREKKYLDIMSVEAPYLTSKEQSTIVGTRLGAPAAATWAVMKYIGSEGYETLANECMINTSFLADALHKEDFEVVVNPELNIVAFNHPKIPTDELANILEEEGWMVSTSNYPKAIRIVIMGHISHIHLVDFLSTLRKIKSNLNI</sequence>
<organism evidence="8 9">
    <name type="scientific">Methanobrevibacter cuticularis</name>
    <dbReference type="NCBI Taxonomy" id="47311"/>
    <lineage>
        <taxon>Archaea</taxon>
        <taxon>Methanobacteriati</taxon>
        <taxon>Methanobacteriota</taxon>
        <taxon>Methanomada group</taxon>
        <taxon>Methanobacteria</taxon>
        <taxon>Methanobacteriales</taxon>
        <taxon>Methanobacteriaceae</taxon>
        <taxon>Methanobrevibacter</taxon>
    </lineage>
</organism>
<dbReference type="InterPro" id="IPR020931">
    <property type="entry name" value="MfnA"/>
</dbReference>
<evidence type="ECO:0000256" key="4">
    <source>
        <dbReference type="ARBA" id="ARBA00023239"/>
    </source>
</evidence>
<name>A0A166F3J3_9EURY</name>
<dbReference type="GO" id="GO:2001120">
    <property type="term" value="P:methanofuran biosynthetic process"/>
    <property type="evidence" value="ECO:0007669"/>
    <property type="project" value="UniProtKB-UniRule"/>
</dbReference>
<protein>
    <recommendedName>
        <fullName evidence="6">Probable L-tyrosine/L-aspartate decarboxylase</fullName>
        <shortName evidence="6">TDC/ADC</shortName>
        <ecNumber evidence="6">4.1.1.11</ecNumber>
        <ecNumber evidence="6">4.1.1.25</ecNumber>
    </recommendedName>
</protein>
<dbReference type="InterPro" id="IPR002129">
    <property type="entry name" value="PyrdxlP-dep_de-COase"/>
</dbReference>
<dbReference type="PATRIC" id="fig|47311.3.peg.359"/>
<evidence type="ECO:0000256" key="1">
    <source>
        <dbReference type="ARBA" id="ARBA00001933"/>
    </source>
</evidence>
<evidence type="ECO:0000313" key="9">
    <source>
        <dbReference type="Proteomes" id="UP000077275"/>
    </source>
</evidence>
<feature type="modified residue" description="N6-(pyridoxal phosphate)lysine" evidence="6 7">
    <location>
        <position position="234"/>
    </location>
</feature>
<dbReference type="OrthoDB" id="56891at2157"/>
<proteinExistence type="inferred from homology"/>
<comment type="caution">
    <text evidence="8">The sequence shown here is derived from an EMBL/GenBank/DDBJ whole genome shotgun (WGS) entry which is preliminary data.</text>
</comment>
<dbReference type="InterPro" id="IPR015422">
    <property type="entry name" value="PyrdxlP-dep_Trfase_small"/>
</dbReference>
<dbReference type="InterPro" id="IPR050477">
    <property type="entry name" value="GrpII_AminoAcid_Decarb"/>
</dbReference>
<dbReference type="UniPathway" id="UPA00080"/>
<dbReference type="PANTHER" id="PTHR42735">
    <property type="match status" value="1"/>
</dbReference>
<dbReference type="GO" id="GO:0015937">
    <property type="term" value="P:coenzyme A biosynthetic process"/>
    <property type="evidence" value="ECO:0007669"/>
    <property type="project" value="UniProtKB-UniRule"/>
</dbReference>
<comment type="pathway">
    <text evidence="6">Cofactor biosynthesis; methanofuran biosynthesis.</text>
</comment>
<dbReference type="GO" id="GO:0019752">
    <property type="term" value="P:carboxylic acid metabolic process"/>
    <property type="evidence" value="ECO:0007669"/>
    <property type="project" value="InterPro"/>
</dbReference>
<dbReference type="PANTHER" id="PTHR42735:SF6">
    <property type="entry name" value="SPHINGOSINE-1-PHOSPHATE LYASE 1"/>
    <property type="match status" value="1"/>
</dbReference>
<comment type="function">
    <text evidence="6">Catalyzes the decarboxylation of L-tyrosine to produce tyramine for methanofuran biosynthesis. Can also catalyze the decarboxylation of L-aspartate to produce beta-alanine for coenzyme A (CoA) biosynthesis.</text>
</comment>
<accession>A0A166F3J3</accession>
<dbReference type="GO" id="GO:0004837">
    <property type="term" value="F:tyrosine decarboxylase activity"/>
    <property type="evidence" value="ECO:0007669"/>
    <property type="project" value="UniProtKB-UniRule"/>
</dbReference>
<keyword evidence="4 6" id="KW-0456">Lyase</keyword>
<evidence type="ECO:0000256" key="3">
    <source>
        <dbReference type="ARBA" id="ARBA00022898"/>
    </source>
</evidence>
<dbReference type="AlphaFoldDB" id="A0A166F3J3"/>
<comment type="similarity">
    <text evidence="5">Belongs to the group II decarboxylase family. Sphingosine-1-phosphate lyase subfamily.</text>
</comment>